<proteinExistence type="predicted"/>
<evidence type="ECO:0008006" key="3">
    <source>
        <dbReference type="Google" id="ProtNLM"/>
    </source>
</evidence>
<dbReference type="Proteomes" id="UP001242480">
    <property type="component" value="Unassembled WGS sequence"/>
</dbReference>
<gene>
    <name evidence="1" type="ORF">QO011_004173</name>
</gene>
<evidence type="ECO:0000313" key="2">
    <source>
        <dbReference type="Proteomes" id="UP001242480"/>
    </source>
</evidence>
<dbReference type="RefSeq" id="WP_307275824.1">
    <property type="nucleotide sequence ID" value="NZ_JAUSVX010000008.1"/>
</dbReference>
<organism evidence="1 2">
    <name type="scientific">Labrys wisconsinensis</name>
    <dbReference type="NCBI Taxonomy" id="425677"/>
    <lineage>
        <taxon>Bacteria</taxon>
        <taxon>Pseudomonadati</taxon>
        <taxon>Pseudomonadota</taxon>
        <taxon>Alphaproteobacteria</taxon>
        <taxon>Hyphomicrobiales</taxon>
        <taxon>Xanthobacteraceae</taxon>
        <taxon>Labrys</taxon>
    </lineage>
</organism>
<keyword evidence="2" id="KW-1185">Reference proteome</keyword>
<protein>
    <recommendedName>
        <fullName evidence="3">Tetratricopeptide repeat protein</fullName>
    </recommendedName>
</protein>
<dbReference type="Gene3D" id="1.25.40.10">
    <property type="entry name" value="Tetratricopeptide repeat domain"/>
    <property type="match status" value="1"/>
</dbReference>
<reference evidence="1 2" key="1">
    <citation type="submission" date="2023-07" db="EMBL/GenBank/DDBJ databases">
        <title>Genomic Encyclopedia of Type Strains, Phase IV (KMG-IV): sequencing the most valuable type-strain genomes for metagenomic binning, comparative biology and taxonomic classification.</title>
        <authorList>
            <person name="Goeker M."/>
        </authorList>
    </citation>
    <scope>NUCLEOTIDE SEQUENCE [LARGE SCALE GENOMIC DNA]</scope>
    <source>
        <strain evidence="1 2">DSM 19619</strain>
    </source>
</reference>
<name>A0ABU0JC42_9HYPH</name>
<dbReference type="InterPro" id="IPR011990">
    <property type="entry name" value="TPR-like_helical_dom_sf"/>
</dbReference>
<sequence>MGGHVLKNRSFSGKKSSTPGLSGFLDASIPKMRQSWKDKDYSLTLEIARGVTKYFPDYAEAWRLAHLAAIRLDDSGFVVEHLHLAGNDPEVLARIVRYLATRDDHVWQASALLLRLEAAGYAEAVTPETRKRIFDRLMRLGLEALRFGDATAAGRMLRCCVALDPASEEARRYHAEGASAALKRARLVKLSDDPEGYEAAWRCVLAYEPDHADALRRVAKAVDQRDGAGGSFEDWANCLRAAPQDESAFAHFARAARRAGRSVDALRLMRAIGLDVLRPEAEPLVREARRSARLAHKEGDPRAAATALSALSAAGIPADEDANLVEATRRRLSRLLVAARRGEGLDQISTLATLLLDLVPDDEVALLMLAQYAKLCRDRTRAAALYERLTHVAPNKPGYRATLDRMRGLAAA</sequence>
<dbReference type="SUPFAM" id="SSF48452">
    <property type="entry name" value="TPR-like"/>
    <property type="match status" value="1"/>
</dbReference>
<evidence type="ECO:0000313" key="1">
    <source>
        <dbReference type="EMBL" id="MDQ0471150.1"/>
    </source>
</evidence>
<comment type="caution">
    <text evidence="1">The sequence shown here is derived from an EMBL/GenBank/DDBJ whole genome shotgun (WGS) entry which is preliminary data.</text>
</comment>
<accession>A0ABU0JC42</accession>
<dbReference type="EMBL" id="JAUSVX010000008">
    <property type="protein sequence ID" value="MDQ0471150.1"/>
    <property type="molecule type" value="Genomic_DNA"/>
</dbReference>